<dbReference type="Pfam" id="PF07992">
    <property type="entry name" value="Pyr_redox_2"/>
    <property type="match status" value="1"/>
</dbReference>
<dbReference type="OrthoDB" id="9800167at2"/>
<dbReference type="InterPro" id="IPR004099">
    <property type="entry name" value="Pyr_nucl-diS_OxRdtase_dimer"/>
</dbReference>
<dbReference type="STRING" id="576118.SAMN05216216_1134"/>
<dbReference type="SUPFAM" id="SSF55424">
    <property type="entry name" value="FAD/NAD-linked reductases, dimerisation (C-terminal) domain"/>
    <property type="match status" value="1"/>
</dbReference>
<dbReference type="PANTHER" id="PTHR43014:SF4">
    <property type="entry name" value="PYRIDINE NUCLEOTIDE-DISULFIDE OXIDOREDUCTASE RCLA-RELATED"/>
    <property type="match status" value="1"/>
</dbReference>
<evidence type="ECO:0000259" key="8">
    <source>
        <dbReference type="Pfam" id="PF02852"/>
    </source>
</evidence>
<dbReference type="GO" id="GO:0050660">
    <property type="term" value="F:flavin adenine dinucleotide binding"/>
    <property type="evidence" value="ECO:0007669"/>
    <property type="project" value="TreeGrafter"/>
</dbReference>
<evidence type="ECO:0000259" key="9">
    <source>
        <dbReference type="Pfam" id="PF07992"/>
    </source>
</evidence>
<keyword evidence="11" id="KW-1185">Reference proteome</keyword>
<protein>
    <submittedName>
        <fullName evidence="10">Pyruvate/2-oxoglutarate dehydrogenase complex, dihydrolipoamide dehydrogenase (E3) component</fullName>
    </submittedName>
</protein>
<name>A0A1G9FLR7_9BACL</name>
<feature type="binding site" evidence="6">
    <location>
        <position position="251"/>
    </location>
    <ligand>
        <name>NAD(+)</name>
        <dbReference type="ChEBI" id="CHEBI:57540"/>
    </ligand>
</feature>
<dbReference type="Gene3D" id="3.30.390.30">
    <property type="match status" value="1"/>
</dbReference>
<dbReference type="SUPFAM" id="SSF51905">
    <property type="entry name" value="FAD/NAD(P)-binding domain"/>
    <property type="match status" value="1"/>
</dbReference>
<dbReference type="InterPro" id="IPR016156">
    <property type="entry name" value="FAD/NAD-linked_Rdtase_dimer_sf"/>
</dbReference>
<keyword evidence="4" id="KW-0560">Oxidoreductase</keyword>
<dbReference type="PIRSF" id="PIRSF000350">
    <property type="entry name" value="Mercury_reductase_MerA"/>
    <property type="match status" value="1"/>
</dbReference>
<evidence type="ECO:0000313" key="10">
    <source>
        <dbReference type="EMBL" id="SDK89320.1"/>
    </source>
</evidence>
<dbReference type="Proteomes" id="UP000199008">
    <property type="component" value="Unassembled WGS sequence"/>
</dbReference>
<evidence type="ECO:0000256" key="7">
    <source>
        <dbReference type="PIRSR" id="PIRSR000350-4"/>
    </source>
</evidence>
<comment type="similarity">
    <text evidence="1">Belongs to the class-I pyridine nucleotide-disulfide oxidoreductase family.</text>
</comment>
<reference evidence="11" key="1">
    <citation type="submission" date="2016-10" db="EMBL/GenBank/DDBJ databases">
        <authorList>
            <person name="Varghese N."/>
            <person name="Submissions S."/>
        </authorList>
    </citation>
    <scope>NUCLEOTIDE SEQUENCE [LARGE SCALE GENOMIC DNA]</scope>
    <source>
        <strain evidence="11">CGMCC 1.8895</strain>
    </source>
</reference>
<dbReference type="PRINTS" id="PR00411">
    <property type="entry name" value="PNDRDTASEI"/>
</dbReference>
<dbReference type="FunFam" id="3.30.390.30:FF:000001">
    <property type="entry name" value="Dihydrolipoyl dehydrogenase"/>
    <property type="match status" value="1"/>
</dbReference>
<keyword evidence="2" id="KW-0285">Flavoprotein</keyword>
<evidence type="ECO:0000256" key="4">
    <source>
        <dbReference type="ARBA" id="ARBA00023002"/>
    </source>
</evidence>
<feature type="binding site" evidence="6">
    <location>
        <begin position="165"/>
        <end position="172"/>
    </location>
    <ligand>
        <name>NAD(+)</name>
        <dbReference type="ChEBI" id="CHEBI:57540"/>
    </ligand>
</feature>
<comment type="cofactor">
    <cofactor evidence="6">
        <name>FAD</name>
        <dbReference type="ChEBI" id="CHEBI:57692"/>
    </cofactor>
    <text evidence="6">Binds 1 FAD per subunit.</text>
</comment>
<dbReference type="EMBL" id="FNFY01000013">
    <property type="protein sequence ID" value="SDK89320.1"/>
    <property type="molecule type" value="Genomic_DNA"/>
</dbReference>
<keyword evidence="10" id="KW-0670">Pyruvate</keyword>
<dbReference type="NCBIfam" id="NF041853">
    <property type="entry name" value="hythiocyan_redase_MerA"/>
    <property type="match status" value="1"/>
</dbReference>
<evidence type="ECO:0000256" key="3">
    <source>
        <dbReference type="ARBA" id="ARBA00022827"/>
    </source>
</evidence>
<dbReference type="Pfam" id="PF02852">
    <property type="entry name" value="Pyr_redox_dim"/>
    <property type="match status" value="1"/>
</dbReference>
<evidence type="ECO:0000256" key="6">
    <source>
        <dbReference type="PIRSR" id="PIRSR000350-3"/>
    </source>
</evidence>
<gene>
    <name evidence="10" type="ORF">SAMN05216216_1134</name>
</gene>
<dbReference type="NCBIfam" id="NF005572">
    <property type="entry name" value="PRK07251.1"/>
    <property type="match status" value="1"/>
</dbReference>
<organism evidence="10 11">
    <name type="scientific">Lacicoccus qingdaonensis</name>
    <dbReference type="NCBI Taxonomy" id="576118"/>
    <lineage>
        <taxon>Bacteria</taxon>
        <taxon>Bacillati</taxon>
        <taxon>Bacillota</taxon>
        <taxon>Bacilli</taxon>
        <taxon>Bacillales</taxon>
        <taxon>Salinicoccaceae</taxon>
        <taxon>Lacicoccus</taxon>
    </lineage>
</organism>
<dbReference type="InterPro" id="IPR023753">
    <property type="entry name" value="FAD/NAD-binding_dom"/>
</dbReference>
<dbReference type="InterPro" id="IPR001100">
    <property type="entry name" value="Pyr_nuc-diS_OxRdtase"/>
</dbReference>
<feature type="binding site" evidence="6">
    <location>
        <position position="292"/>
    </location>
    <ligand>
        <name>FAD</name>
        <dbReference type="ChEBI" id="CHEBI:57692"/>
    </ligand>
</feature>
<evidence type="ECO:0000313" key="11">
    <source>
        <dbReference type="Proteomes" id="UP000199008"/>
    </source>
</evidence>
<accession>A0A1G9FLR7</accession>
<feature type="active site" description="Proton acceptor" evidence="5">
    <location>
        <position position="426"/>
    </location>
</feature>
<feature type="domain" description="FAD/NAD(P)-binding" evidence="9">
    <location>
        <begin position="3"/>
        <end position="301"/>
    </location>
</feature>
<dbReference type="RefSeq" id="WP_092986419.1">
    <property type="nucleotide sequence ID" value="NZ_FNFY01000013.1"/>
</dbReference>
<feature type="binding site" evidence="6">
    <location>
        <position position="51"/>
    </location>
    <ligand>
        <name>FAD</name>
        <dbReference type="ChEBI" id="CHEBI:57692"/>
    </ligand>
</feature>
<evidence type="ECO:0000256" key="1">
    <source>
        <dbReference type="ARBA" id="ARBA00007532"/>
    </source>
</evidence>
<dbReference type="InterPro" id="IPR036188">
    <property type="entry name" value="FAD/NAD-bd_sf"/>
</dbReference>
<dbReference type="PANTHER" id="PTHR43014">
    <property type="entry name" value="MERCURIC REDUCTASE"/>
    <property type="match status" value="1"/>
</dbReference>
<dbReference type="AlphaFoldDB" id="A0A1G9FLR7"/>
<feature type="domain" description="Pyridine nucleotide-disulphide oxidoreductase dimerisation" evidence="8">
    <location>
        <begin position="328"/>
        <end position="435"/>
    </location>
</feature>
<evidence type="ECO:0000256" key="5">
    <source>
        <dbReference type="PIRSR" id="PIRSR000350-2"/>
    </source>
</evidence>
<dbReference type="GO" id="GO:0003955">
    <property type="term" value="F:NAD(P)H dehydrogenase (quinone) activity"/>
    <property type="evidence" value="ECO:0007669"/>
    <property type="project" value="TreeGrafter"/>
</dbReference>
<evidence type="ECO:0000256" key="2">
    <source>
        <dbReference type="ARBA" id="ARBA00022630"/>
    </source>
</evidence>
<sequence>MSYDVIIIGFGKAGKTLAGALGSDGKKVALIEKSSKMYGGTCINVACIPSKTLIEEAGRGQSFKDAMDRKIDVVNALNKKNYDNLADNEKVDVYTNTARFKDSKTVEILDGEDVKEEFTSETIVINTGAKSNIPGIEGIDTTKNIFDSEGIMELDHQPDSLVVLGAGYISLEFISLFTKLGTKVTVIDRAEHVLIKEDKDIGTAVYDDLVEAGVEFVSGTETTKVSNDGDSVVVETDNATFKADAMLVATGRVPNTEGLALEKAGVKLDDDGAVAVDDNLRTTAENIYAVGDVKGGMQFTYISLDDFRIVHDQLKGDGGRTTENRGAVPYTVFIDPPFSKVGMTASQARKKGHEVLEGKVPVKEIPRHKVNNDERGVFKAVVDKETDKVLGASLYGKGSEEIINIIKLAIDHDIPATVLKNNIYTHPTMAESFNNLFDV</sequence>
<dbReference type="Gene3D" id="3.50.50.60">
    <property type="entry name" value="FAD/NAD(P)-binding domain"/>
    <property type="match status" value="2"/>
</dbReference>
<keyword evidence="6" id="KW-0547">Nucleotide-binding</keyword>
<keyword evidence="3 6" id="KW-0274">FAD</keyword>
<proteinExistence type="inferred from homology"/>
<feature type="disulfide bond" description="Redox-active" evidence="7">
    <location>
        <begin position="42"/>
        <end position="47"/>
    </location>
</feature>
<dbReference type="PRINTS" id="PR00368">
    <property type="entry name" value="FADPNR"/>
</dbReference>
<keyword evidence="6" id="KW-0520">NAD</keyword>